<organism evidence="2 3">
    <name type="scientific">Folsomia candida</name>
    <name type="common">Springtail</name>
    <dbReference type="NCBI Taxonomy" id="158441"/>
    <lineage>
        <taxon>Eukaryota</taxon>
        <taxon>Metazoa</taxon>
        <taxon>Ecdysozoa</taxon>
        <taxon>Arthropoda</taxon>
        <taxon>Hexapoda</taxon>
        <taxon>Collembola</taxon>
        <taxon>Entomobryomorpha</taxon>
        <taxon>Isotomoidea</taxon>
        <taxon>Isotomidae</taxon>
        <taxon>Proisotominae</taxon>
        <taxon>Folsomia</taxon>
    </lineage>
</organism>
<feature type="compositionally biased region" description="Low complexity" evidence="1">
    <location>
        <begin position="48"/>
        <end position="60"/>
    </location>
</feature>
<dbReference type="AlphaFoldDB" id="A0A226D7T0"/>
<feature type="region of interest" description="Disordered" evidence="1">
    <location>
        <begin position="197"/>
        <end position="240"/>
    </location>
</feature>
<gene>
    <name evidence="2" type="ORF">Fcan01_24614</name>
</gene>
<reference evidence="2 3" key="1">
    <citation type="submission" date="2015-12" db="EMBL/GenBank/DDBJ databases">
        <title>The genome of Folsomia candida.</title>
        <authorList>
            <person name="Faddeeva A."/>
            <person name="Derks M.F."/>
            <person name="Anvar Y."/>
            <person name="Smit S."/>
            <person name="Van Straalen N."/>
            <person name="Roelofs D."/>
        </authorList>
    </citation>
    <scope>NUCLEOTIDE SEQUENCE [LARGE SCALE GENOMIC DNA]</scope>
    <source>
        <strain evidence="2 3">VU population</strain>
        <tissue evidence="2">Whole body</tissue>
    </source>
</reference>
<feature type="compositionally biased region" description="Polar residues" evidence="1">
    <location>
        <begin position="22"/>
        <end position="46"/>
    </location>
</feature>
<accession>A0A226D7T0</accession>
<protein>
    <submittedName>
        <fullName evidence="2">Uncharacterized protein</fullName>
    </submittedName>
</protein>
<sequence length="240" mass="25874">METTGVGFLAKRCPSAELGSASPAQLPNPTTVQDEIAQPSSTSDFWASSPTQLPTPTTPSDQAQPGPSSAGTSSFPLATPSVTENPSPERIMTSLKILSTAMSWRQQQQRKYSEKNSSPQSLSVPCPNCHQQVVIDPKILDEAKNPRKPTTLENRKKEIALRSQGKELPAWLQAYRSGQTMDAAKLLHLQYFGRSENSASERLKPSIEVPEAPTSSSEQGPPSTVGPEKNTPTQVLALPL</sequence>
<comment type="caution">
    <text evidence="2">The sequence shown here is derived from an EMBL/GenBank/DDBJ whole genome shotgun (WGS) entry which is preliminary data.</text>
</comment>
<feature type="compositionally biased region" description="Polar residues" evidence="1">
    <location>
        <begin position="213"/>
        <end position="222"/>
    </location>
</feature>
<dbReference type="Proteomes" id="UP000198287">
    <property type="component" value="Unassembled WGS sequence"/>
</dbReference>
<dbReference type="EMBL" id="LNIX01000032">
    <property type="protein sequence ID" value="OXA40797.1"/>
    <property type="molecule type" value="Genomic_DNA"/>
</dbReference>
<evidence type="ECO:0000313" key="3">
    <source>
        <dbReference type="Proteomes" id="UP000198287"/>
    </source>
</evidence>
<feature type="compositionally biased region" description="Polar residues" evidence="1">
    <location>
        <begin position="96"/>
        <end position="123"/>
    </location>
</feature>
<name>A0A226D7T0_FOLCA</name>
<evidence type="ECO:0000313" key="2">
    <source>
        <dbReference type="EMBL" id="OXA40797.1"/>
    </source>
</evidence>
<keyword evidence="3" id="KW-1185">Reference proteome</keyword>
<evidence type="ECO:0000256" key="1">
    <source>
        <dbReference type="SAM" id="MobiDB-lite"/>
    </source>
</evidence>
<feature type="compositionally biased region" description="Polar residues" evidence="1">
    <location>
        <begin position="61"/>
        <end position="86"/>
    </location>
</feature>
<feature type="region of interest" description="Disordered" evidence="1">
    <location>
        <begin position="1"/>
        <end position="128"/>
    </location>
</feature>
<proteinExistence type="predicted"/>